<gene>
    <name evidence="3" type="ORF">FO013_15165</name>
</gene>
<keyword evidence="3" id="KW-0482">Metalloprotease</keyword>
<feature type="transmembrane region" description="Helical" evidence="1">
    <location>
        <begin position="188"/>
        <end position="210"/>
    </location>
</feature>
<feature type="transmembrane region" description="Helical" evidence="1">
    <location>
        <begin position="70"/>
        <end position="93"/>
    </location>
</feature>
<evidence type="ECO:0000313" key="3">
    <source>
        <dbReference type="EMBL" id="TSI14090.1"/>
    </source>
</evidence>
<dbReference type="InterPro" id="IPR003675">
    <property type="entry name" value="Rce1/LyrA-like_dom"/>
</dbReference>
<dbReference type="GO" id="GO:0006508">
    <property type="term" value="P:proteolysis"/>
    <property type="evidence" value="ECO:0007669"/>
    <property type="project" value="UniProtKB-KW"/>
</dbReference>
<dbReference type="GO" id="GO:0008237">
    <property type="term" value="F:metallopeptidase activity"/>
    <property type="evidence" value="ECO:0007669"/>
    <property type="project" value="UniProtKB-KW"/>
</dbReference>
<feature type="transmembrane region" description="Helical" evidence="1">
    <location>
        <begin position="152"/>
        <end position="182"/>
    </location>
</feature>
<dbReference type="GO" id="GO:0080120">
    <property type="term" value="P:CAAX-box protein maturation"/>
    <property type="evidence" value="ECO:0007669"/>
    <property type="project" value="UniProtKB-ARBA"/>
</dbReference>
<feature type="domain" description="CAAX prenyl protease 2/Lysostaphin resistance protein A-like" evidence="2">
    <location>
        <begin position="113"/>
        <end position="200"/>
    </location>
</feature>
<keyword evidence="3" id="KW-0378">Hydrolase</keyword>
<dbReference type="GO" id="GO:0004175">
    <property type="term" value="F:endopeptidase activity"/>
    <property type="evidence" value="ECO:0007669"/>
    <property type="project" value="UniProtKB-ARBA"/>
</dbReference>
<dbReference type="Pfam" id="PF02517">
    <property type="entry name" value="Rce1-like"/>
    <property type="match status" value="1"/>
</dbReference>
<protein>
    <submittedName>
        <fullName evidence="3">CPBP family intramembrane metalloprotease</fullName>
    </submittedName>
</protein>
<keyword evidence="1" id="KW-0812">Transmembrane</keyword>
<keyword evidence="3" id="KW-0645">Protease</keyword>
<dbReference type="OrthoDB" id="4407663at2"/>
<dbReference type="EMBL" id="VLTK01000009">
    <property type="protein sequence ID" value="TSI14090.1"/>
    <property type="molecule type" value="Genomic_DNA"/>
</dbReference>
<keyword evidence="1" id="KW-1133">Transmembrane helix</keyword>
<dbReference type="RefSeq" id="WP_143923402.1">
    <property type="nucleotide sequence ID" value="NZ_VLTK01000009.1"/>
</dbReference>
<proteinExistence type="predicted"/>
<comment type="caution">
    <text evidence="3">The sequence shown here is derived from an EMBL/GenBank/DDBJ whole genome shotgun (WGS) entry which is preliminary data.</text>
</comment>
<accession>A0A556C9N5</accession>
<dbReference type="AlphaFoldDB" id="A0A556C9N5"/>
<feature type="transmembrane region" description="Helical" evidence="1">
    <location>
        <begin position="12"/>
        <end position="32"/>
    </location>
</feature>
<reference evidence="3 4" key="1">
    <citation type="submission" date="2019-07" db="EMBL/GenBank/DDBJ databases">
        <title>Draft genome sequence of Brevibacterium aurantiacum XU54 isolated from Xinjiang China.</title>
        <authorList>
            <person name="Xu X."/>
        </authorList>
    </citation>
    <scope>NUCLEOTIDE SEQUENCE [LARGE SCALE GENOMIC DNA]</scope>
    <source>
        <strain evidence="3 4">XU54</strain>
    </source>
</reference>
<evidence type="ECO:0000256" key="1">
    <source>
        <dbReference type="SAM" id="Phobius"/>
    </source>
</evidence>
<evidence type="ECO:0000259" key="2">
    <source>
        <dbReference type="Pfam" id="PF02517"/>
    </source>
</evidence>
<sequence length="211" mass="22087">MTPKETVKSTPVWVGVATVIAAMCLLAAGFSAPGSVQFFAASTATATVYFLAFFIVPMKPPVIESGHYRNLGIGILAGLALLGVFIAGALLIYQIPALAHPVQGLLENARGGALLPSLLVTAVNGVAEELHFRRTIPGTITGSPWKKIVISLAAYMAVSSMLGVPLLVFAALVVGALAHWLVHRGYGLLAPIVMHLAWSLGMSLLLPVILR</sequence>
<name>A0A556C9N5_BREAU</name>
<dbReference type="Proteomes" id="UP000316406">
    <property type="component" value="Unassembled WGS sequence"/>
</dbReference>
<keyword evidence="4" id="KW-1185">Reference proteome</keyword>
<keyword evidence="1" id="KW-0472">Membrane</keyword>
<feature type="transmembrane region" description="Helical" evidence="1">
    <location>
        <begin position="38"/>
        <end position="58"/>
    </location>
</feature>
<evidence type="ECO:0000313" key="4">
    <source>
        <dbReference type="Proteomes" id="UP000316406"/>
    </source>
</evidence>
<organism evidence="3 4">
    <name type="scientific">Brevibacterium aurantiacum</name>
    <dbReference type="NCBI Taxonomy" id="273384"/>
    <lineage>
        <taxon>Bacteria</taxon>
        <taxon>Bacillati</taxon>
        <taxon>Actinomycetota</taxon>
        <taxon>Actinomycetes</taxon>
        <taxon>Micrococcales</taxon>
        <taxon>Brevibacteriaceae</taxon>
        <taxon>Brevibacterium</taxon>
    </lineage>
</organism>